<dbReference type="Proteomes" id="UP000029224">
    <property type="component" value="Unassembled WGS sequence"/>
</dbReference>
<keyword evidence="1" id="KW-0812">Transmembrane</keyword>
<gene>
    <name evidence="2" type="ORF">JCM19240_3501</name>
</gene>
<name>A0A090T5C8_9VIBR</name>
<accession>A0A090T5C8</accession>
<evidence type="ECO:0000313" key="2">
    <source>
        <dbReference type="EMBL" id="GAL35131.1"/>
    </source>
</evidence>
<dbReference type="AlphaFoldDB" id="A0A090T5C8"/>
<keyword evidence="3" id="KW-1185">Reference proteome</keyword>
<evidence type="ECO:0000256" key="1">
    <source>
        <dbReference type="SAM" id="Phobius"/>
    </source>
</evidence>
<evidence type="ECO:0008006" key="4">
    <source>
        <dbReference type="Google" id="ProtNLM"/>
    </source>
</evidence>
<keyword evidence="1" id="KW-0472">Membrane</keyword>
<feature type="transmembrane region" description="Helical" evidence="1">
    <location>
        <begin position="7"/>
        <end position="30"/>
    </location>
</feature>
<reference evidence="2 3" key="1">
    <citation type="submission" date="2014-09" db="EMBL/GenBank/DDBJ databases">
        <title>Vibrio maritimus JCM 19240. (C210) whole genome shotgun sequence.</title>
        <authorList>
            <person name="Sawabe T."/>
            <person name="Meirelles P."/>
            <person name="Nakanishi M."/>
            <person name="Sayaka M."/>
            <person name="Hattori M."/>
            <person name="Ohkuma M."/>
        </authorList>
    </citation>
    <scope>NUCLEOTIDE SEQUENCE [LARGE SCALE GENOMIC DNA]</scope>
    <source>
        <strain evidence="2 3">JCM 19240</strain>
    </source>
</reference>
<proteinExistence type="predicted"/>
<keyword evidence="1" id="KW-1133">Transmembrane helix</keyword>
<comment type="caution">
    <text evidence="2">The sequence shown here is derived from an EMBL/GenBank/DDBJ whole genome shotgun (WGS) entry which is preliminary data.</text>
</comment>
<dbReference type="EMBL" id="BBMT01000006">
    <property type="protein sequence ID" value="GAL35131.1"/>
    <property type="molecule type" value="Genomic_DNA"/>
</dbReference>
<reference evidence="2 3" key="2">
    <citation type="submission" date="2014-09" db="EMBL/GenBank/DDBJ databases">
        <authorList>
            <consortium name="NBRP consortium"/>
            <person name="Sawabe T."/>
            <person name="Meirelles P."/>
            <person name="Nakanishi M."/>
            <person name="Sayaka M."/>
            <person name="Hattori M."/>
            <person name="Ohkuma M."/>
        </authorList>
    </citation>
    <scope>NUCLEOTIDE SEQUENCE [LARGE SCALE GENOMIC DNA]</scope>
    <source>
        <strain evidence="2 3">JCM 19240</strain>
    </source>
</reference>
<sequence>MRRSTFLAFIAPSIFMMVFFIAAPLLTVFWQSYTSLNLFLRK</sequence>
<protein>
    <recommendedName>
        <fullName evidence="4">Sugar ABC transporter permease</fullName>
    </recommendedName>
</protein>
<organism evidence="2 3">
    <name type="scientific">Vibrio maritimus</name>
    <dbReference type="NCBI Taxonomy" id="990268"/>
    <lineage>
        <taxon>Bacteria</taxon>
        <taxon>Pseudomonadati</taxon>
        <taxon>Pseudomonadota</taxon>
        <taxon>Gammaproteobacteria</taxon>
        <taxon>Vibrionales</taxon>
        <taxon>Vibrionaceae</taxon>
        <taxon>Vibrio</taxon>
    </lineage>
</organism>
<evidence type="ECO:0000313" key="3">
    <source>
        <dbReference type="Proteomes" id="UP000029224"/>
    </source>
</evidence>